<dbReference type="EMBL" id="QJKJ01003077">
    <property type="protein sequence ID" value="RDY00072.1"/>
    <property type="molecule type" value="Genomic_DNA"/>
</dbReference>
<reference evidence="1" key="1">
    <citation type="submission" date="2018-05" db="EMBL/GenBank/DDBJ databases">
        <title>Draft genome of Mucuna pruriens seed.</title>
        <authorList>
            <person name="Nnadi N.E."/>
            <person name="Vos R."/>
            <person name="Hasami M.H."/>
            <person name="Devisetty U.K."/>
            <person name="Aguiy J.C."/>
        </authorList>
    </citation>
    <scope>NUCLEOTIDE SEQUENCE [LARGE SCALE GENOMIC DNA]</scope>
    <source>
        <strain evidence="1">JCA_2017</strain>
    </source>
</reference>
<feature type="non-terminal residue" evidence="1">
    <location>
        <position position="1"/>
    </location>
</feature>
<dbReference type="Pfam" id="PF14223">
    <property type="entry name" value="Retrotran_gag_2"/>
    <property type="match status" value="1"/>
</dbReference>
<dbReference type="Proteomes" id="UP000257109">
    <property type="component" value="Unassembled WGS sequence"/>
</dbReference>
<protein>
    <submittedName>
        <fullName evidence="1">Uncharacterized protein</fullName>
    </submittedName>
</protein>
<evidence type="ECO:0000313" key="1">
    <source>
        <dbReference type="EMBL" id="RDY00072.1"/>
    </source>
</evidence>
<name>A0A371HBB0_MUCPR</name>
<gene>
    <name evidence="1" type="ORF">CR513_16793</name>
</gene>
<keyword evidence="2" id="KW-1185">Reference proteome</keyword>
<proteinExistence type="predicted"/>
<organism evidence="1 2">
    <name type="scientific">Mucuna pruriens</name>
    <name type="common">Velvet bean</name>
    <name type="synonym">Dolichos pruriens</name>
    <dbReference type="NCBI Taxonomy" id="157652"/>
    <lineage>
        <taxon>Eukaryota</taxon>
        <taxon>Viridiplantae</taxon>
        <taxon>Streptophyta</taxon>
        <taxon>Embryophyta</taxon>
        <taxon>Tracheophyta</taxon>
        <taxon>Spermatophyta</taxon>
        <taxon>Magnoliopsida</taxon>
        <taxon>eudicotyledons</taxon>
        <taxon>Gunneridae</taxon>
        <taxon>Pentapetalae</taxon>
        <taxon>rosids</taxon>
        <taxon>fabids</taxon>
        <taxon>Fabales</taxon>
        <taxon>Fabaceae</taxon>
        <taxon>Papilionoideae</taxon>
        <taxon>50 kb inversion clade</taxon>
        <taxon>NPAAA clade</taxon>
        <taxon>indigoferoid/millettioid clade</taxon>
        <taxon>Phaseoleae</taxon>
        <taxon>Mucuna</taxon>
    </lineage>
</organism>
<accession>A0A371HBB0</accession>
<comment type="caution">
    <text evidence="1">The sequence shown here is derived from an EMBL/GenBank/DDBJ whole genome shotgun (WGS) entry which is preliminary data.</text>
</comment>
<evidence type="ECO:0000313" key="2">
    <source>
        <dbReference type="Proteomes" id="UP000257109"/>
    </source>
</evidence>
<dbReference type="PANTHER" id="PTHR35317:SF42">
    <property type="entry name" value="RETROTRANSPOSON GAG DOMAIN-CONTAINING PROTEIN"/>
    <property type="match status" value="1"/>
</dbReference>
<dbReference type="OrthoDB" id="1722863at2759"/>
<dbReference type="PANTHER" id="PTHR35317">
    <property type="entry name" value="OS04G0629600 PROTEIN"/>
    <property type="match status" value="1"/>
</dbReference>
<sequence>MIVKRSIPEAFRSSIFESQNKRKFLEKIEQFFVKNEKVKTSNLLAKLISMKYKGKGNITKYIMEISNIAAKLKSLKLELDEDLIMHLVEMSNLLAKHIYMKYKSKGNIREYIIKMTNLVAKLKSLKLELSEDLIMH</sequence>
<dbReference type="AlphaFoldDB" id="A0A371HBB0"/>